<dbReference type="PATRIC" id="fig|1423771.3.peg.293"/>
<dbReference type="AlphaFoldDB" id="A0A0R1P0F1"/>
<accession>A0A0R1P0F1</accession>
<sequence length="54" mass="6221">MLPALFKKNQLHGRDTTTNGFCQKHRSNNSLKDHIRQARFAIPKPISDLFKGSR</sequence>
<protein>
    <submittedName>
        <fullName evidence="1">Uncharacterized protein</fullName>
    </submittedName>
</protein>
<gene>
    <name evidence="1" type="ORF">FC47_GL000284</name>
</gene>
<comment type="caution">
    <text evidence="1">The sequence shown here is derived from an EMBL/GenBank/DDBJ whole genome shotgun (WGS) entry which is preliminary data.</text>
</comment>
<evidence type="ECO:0000313" key="2">
    <source>
        <dbReference type="Proteomes" id="UP000050901"/>
    </source>
</evidence>
<proteinExistence type="predicted"/>
<organism evidence="1 2">
    <name type="scientific">Limosilactobacillus mucosae DSM 13345</name>
    <dbReference type="NCBI Taxonomy" id="1423771"/>
    <lineage>
        <taxon>Bacteria</taxon>
        <taxon>Bacillati</taxon>
        <taxon>Bacillota</taxon>
        <taxon>Bacilli</taxon>
        <taxon>Lactobacillales</taxon>
        <taxon>Lactobacillaceae</taxon>
        <taxon>Limosilactobacillus</taxon>
    </lineage>
</organism>
<dbReference type="EMBL" id="AZEQ01000011">
    <property type="protein sequence ID" value="KRL25436.1"/>
    <property type="molecule type" value="Genomic_DNA"/>
</dbReference>
<reference evidence="1 2" key="1">
    <citation type="journal article" date="2015" name="Genome Announc.">
        <title>Expanding the biotechnology potential of lactobacilli through comparative genomics of 213 strains and associated genera.</title>
        <authorList>
            <person name="Sun Z."/>
            <person name="Harris H.M."/>
            <person name="McCann A."/>
            <person name="Guo C."/>
            <person name="Argimon S."/>
            <person name="Zhang W."/>
            <person name="Yang X."/>
            <person name="Jeffery I.B."/>
            <person name="Cooney J.C."/>
            <person name="Kagawa T.F."/>
            <person name="Liu W."/>
            <person name="Song Y."/>
            <person name="Salvetti E."/>
            <person name="Wrobel A."/>
            <person name="Rasinkangas P."/>
            <person name="Parkhill J."/>
            <person name="Rea M.C."/>
            <person name="O'Sullivan O."/>
            <person name="Ritari J."/>
            <person name="Douillard F.P."/>
            <person name="Paul Ross R."/>
            <person name="Yang R."/>
            <person name="Briner A.E."/>
            <person name="Felis G.E."/>
            <person name="de Vos W.M."/>
            <person name="Barrangou R."/>
            <person name="Klaenhammer T.R."/>
            <person name="Caufield P.W."/>
            <person name="Cui Y."/>
            <person name="Zhang H."/>
            <person name="O'Toole P.W."/>
        </authorList>
    </citation>
    <scope>NUCLEOTIDE SEQUENCE [LARGE SCALE GENOMIC DNA]</scope>
    <source>
        <strain evidence="1 2">DSM 13345</strain>
    </source>
</reference>
<name>A0A0R1P0F1_LIMMU</name>
<evidence type="ECO:0000313" key="1">
    <source>
        <dbReference type="EMBL" id="KRL25436.1"/>
    </source>
</evidence>
<dbReference type="Proteomes" id="UP000050901">
    <property type="component" value="Unassembled WGS sequence"/>
</dbReference>